<feature type="transmembrane region" description="Helical" evidence="7">
    <location>
        <begin position="868"/>
        <end position="891"/>
    </location>
</feature>
<dbReference type="Gene3D" id="1.20.1640.10">
    <property type="entry name" value="Multidrug efflux transporter AcrB transmembrane domain"/>
    <property type="match status" value="2"/>
</dbReference>
<comment type="subcellular location">
    <subcellularLocation>
        <location evidence="1">Cell membrane</location>
        <topology evidence="1">Multi-pass membrane protein</topology>
    </subcellularLocation>
</comment>
<dbReference type="KEGG" id="lpav:PLANPX_1038"/>
<feature type="region of interest" description="Disordered" evidence="6">
    <location>
        <begin position="950"/>
        <end position="993"/>
    </location>
</feature>
<evidence type="ECO:0000256" key="5">
    <source>
        <dbReference type="ARBA" id="ARBA00023136"/>
    </source>
</evidence>
<dbReference type="GO" id="GO:0005886">
    <property type="term" value="C:plasma membrane"/>
    <property type="evidence" value="ECO:0007669"/>
    <property type="project" value="UniProtKB-SubCell"/>
</dbReference>
<dbReference type="InterPro" id="IPR050545">
    <property type="entry name" value="Mycobact_MmpL"/>
</dbReference>
<feature type="transmembrane region" description="Helical" evidence="7">
    <location>
        <begin position="20"/>
        <end position="41"/>
    </location>
</feature>
<evidence type="ECO:0000256" key="3">
    <source>
        <dbReference type="ARBA" id="ARBA00022692"/>
    </source>
</evidence>
<keyword evidence="5 7" id="KW-0472">Membrane</keyword>
<accession>A0A5K7XAS0</accession>
<feature type="transmembrane region" description="Helical" evidence="7">
    <location>
        <begin position="325"/>
        <end position="347"/>
    </location>
</feature>
<evidence type="ECO:0000256" key="1">
    <source>
        <dbReference type="ARBA" id="ARBA00004651"/>
    </source>
</evidence>
<feature type="transmembrane region" description="Helical" evidence="7">
    <location>
        <begin position="415"/>
        <end position="435"/>
    </location>
</feature>
<evidence type="ECO:0000256" key="2">
    <source>
        <dbReference type="ARBA" id="ARBA00022475"/>
    </source>
</evidence>
<evidence type="ECO:0000256" key="6">
    <source>
        <dbReference type="SAM" id="MobiDB-lite"/>
    </source>
</evidence>
<name>A0A5K7XAS0_9BACT</name>
<evidence type="ECO:0000313" key="9">
    <source>
        <dbReference type="EMBL" id="BBO31426.1"/>
    </source>
</evidence>
<keyword evidence="10" id="KW-1185">Reference proteome</keyword>
<feature type="domain" description="Membrane transport protein MMPL" evidence="8">
    <location>
        <begin position="171"/>
        <end position="373"/>
    </location>
</feature>
<dbReference type="EMBL" id="AP021861">
    <property type="protein sequence ID" value="BBO31426.1"/>
    <property type="molecule type" value="Genomic_DNA"/>
</dbReference>
<feature type="transmembrane region" description="Helical" evidence="7">
    <location>
        <begin position="238"/>
        <end position="261"/>
    </location>
</feature>
<keyword evidence="4 7" id="KW-1133">Transmembrane helix</keyword>
<sequence length="1008" mass="106007">MPTKQPSFLARTTLGPPNYLLVAMATIFMLAMAPLGAWLAAQRTSNQAHTWLAASHGVAKLDREFRDQFEAQQFVLVSWDDCTLGKPGKLATLARKLQGANGVVRIETGPQWIERLTSAPYGWAEEGAVARLEGTFVGPTQRDERGASLGQASRLTCLAAYLTPIAAGDDAQVAAVLEQIRRAAAESGVEPASLRIAGPAIDSLRVGQESTWAMLRWGGLAVLLGSTICLWRLRSFQLAALVTIPAIAGGAATLAIVYYSGVLEVLSLGRSLPLLGVADSLVLATPLLTYALTLLAGLRLIYYYRDARLAHGVDGAAERAVADGWPAWAIVALLFAAVMGAFCYSELLPLRRFGLFAGMGALASVGALLSIIPVWLHRFPTDERQIQAIAGPRRDGSLSPRLASIFEAAISGRGMMAGFGLLVFMLALAGVRGLAPSTQLPVALADRSTLASDYDWFGARIGHAVPMEVVLKIPGLRNRRPDESAEADGQQYRMTLAEQLWLVDEVEQRIRTLPEISGTLSAATLQPAAGGQIEDEEIANTVRQDCDDLELLQAEQRAGSDVRTGMQLWRISGRLMAATPGVELDYLSSRARLRSAVAPVVLSYEQRDWLLRELHERGGQLQRANVCVLYRGSADSAAPAANSAEALFGSLMARSGVQGGAVKYFNLAQLERGDEINADAIGRASETLKYAHAVVLAAQPADLAAAGRIAAATEQLAQAGVNVVDVSKLPAVEESATQLAVQSGGPGPILFEMTGAPIIAATITEELVATLDNASYWIIPGLIAAMMCVVWHPVVGLATVAAVTLPLALTLGVMGWAGVKFDLGIVLVAGLGLGTAFDSAVHYVAWYRRGIEAGLFRQEAARMAFARCAPATVDGALAVGIGLTVLALSPVTSLHELGIAALGLEMASLFAALVVMPAIMASPLTGMMGADAAPEDAAVEMTPVRIVLPGEGDGEIRPGRTDVAAAGVPAPAHRGRSGAPAGNETAAADGPHATLQAKLQRLRHAGGE</sequence>
<dbReference type="AlphaFoldDB" id="A0A5K7XAS0"/>
<protein>
    <recommendedName>
        <fullName evidence="8">Membrane transport protein MMPL domain-containing protein</fullName>
    </recommendedName>
</protein>
<gene>
    <name evidence="9" type="ORF">PLANPX_1038</name>
</gene>
<keyword evidence="3 7" id="KW-0812">Transmembrane</keyword>
<feature type="transmembrane region" description="Helical" evidence="7">
    <location>
        <begin position="353"/>
        <end position="376"/>
    </location>
</feature>
<dbReference type="InterPro" id="IPR004869">
    <property type="entry name" value="MMPL_dom"/>
</dbReference>
<organism evidence="9 10">
    <name type="scientific">Lacipirellula parvula</name>
    <dbReference type="NCBI Taxonomy" id="2650471"/>
    <lineage>
        <taxon>Bacteria</taxon>
        <taxon>Pseudomonadati</taxon>
        <taxon>Planctomycetota</taxon>
        <taxon>Planctomycetia</taxon>
        <taxon>Pirellulales</taxon>
        <taxon>Lacipirellulaceae</taxon>
        <taxon>Lacipirellula</taxon>
    </lineage>
</organism>
<feature type="domain" description="Membrane transport protein MMPL" evidence="8">
    <location>
        <begin position="751"/>
        <end position="921"/>
    </location>
</feature>
<feature type="transmembrane region" description="Helical" evidence="7">
    <location>
        <begin position="825"/>
        <end position="847"/>
    </location>
</feature>
<evidence type="ECO:0000259" key="8">
    <source>
        <dbReference type="Pfam" id="PF03176"/>
    </source>
</evidence>
<dbReference type="PANTHER" id="PTHR33406:SF12">
    <property type="entry name" value="BLR2997 PROTEIN"/>
    <property type="match status" value="1"/>
</dbReference>
<keyword evidence="2" id="KW-1003">Cell membrane</keyword>
<dbReference type="Pfam" id="PF03176">
    <property type="entry name" value="MMPL"/>
    <property type="match status" value="2"/>
</dbReference>
<dbReference type="Proteomes" id="UP000326837">
    <property type="component" value="Chromosome"/>
</dbReference>
<dbReference type="PANTHER" id="PTHR33406">
    <property type="entry name" value="MEMBRANE PROTEIN MJ1562-RELATED"/>
    <property type="match status" value="1"/>
</dbReference>
<feature type="transmembrane region" description="Helical" evidence="7">
    <location>
        <begin position="798"/>
        <end position="819"/>
    </location>
</feature>
<proteinExistence type="predicted"/>
<evidence type="ECO:0000256" key="7">
    <source>
        <dbReference type="SAM" id="Phobius"/>
    </source>
</evidence>
<feature type="transmembrane region" description="Helical" evidence="7">
    <location>
        <begin position="897"/>
        <end position="919"/>
    </location>
</feature>
<evidence type="ECO:0000313" key="10">
    <source>
        <dbReference type="Proteomes" id="UP000326837"/>
    </source>
</evidence>
<dbReference type="SUPFAM" id="SSF82866">
    <property type="entry name" value="Multidrug efflux transporter AcrB transmembrane domain"/>
    <property type="match status" value="2"/>
</dbReference>
<dbReference type="RefSeq" id="WP_152097574.1">
    <property type="nucleotide sequence ID" value="NZ_AP021861.1"/>
</dbReference>
<feature type="transmembrane region" description="Helical" evidence="7">
    <location>
        <begin position="774"/>
        <end position="791"/>
    </location>
</feature>
<reference evidence="10" key="1">
    <citation type="submission" date="2019-10" db="EMBL/GenBank/DDBJ databases">
        <title>Lacipirellula parvula gen. nov., sp. nov., representing a lineage of planctomycetes widespread in freshwater anoxic habitats, and description of the family Lacipirellulaceae.</title>
        <authorList>
            <person name="Dedysh S.N."/>
            <person name="Kulichevskaya I.S."/>
            <person name="Beletsky A.V."/>
            <person name="Rakitin A.L."/>
            <person name="Mardanov A.V."/>
            <person name="Ivanova A.A."/>
            <person name="Saltykova V.X."/>
            <person name="Rijpstra W.I.C."/>
            <person name="Sinninghe Damste J.S."/>
            <person name="Ravin N.V."/>
        </authorList>
    </citation>
    <scope>NUCLEOTIDE SEQUENCE [LARGE SCALE GENOMIC DNA]</scope>
    <source>
        <strain evidence="10">PX69</strain>
    </source>
</reference>
<feature type="transmembrane region" description="Helical" evidence="7">
    <location>
        <begin position="281"/>
        <end position="304"/>
    </location>
</feature>
<evidence type="ECO:0000256" key="4">
    <source>
        <dbReference type="ARBA" id="ARBA00022989"/>
    </source>
</evidence>